<comment type="caution">
    <text evidence="13">The sequence shown here is derived from an EMBL/GenBank/DDBJ whole genome shotgun (WGS) entry which is preliminary data.</text>
</comment>
<organism evidence="13 14">
    <name type="scientific">Luteibacter rhizovicinus</name>
    <dbReference type="NCBI Taxonomy" id="242606"/>
    <lineage>
        <taxon>Bacteria</taxon>
        <taxon>Pseudomonadati</taxon>
        <taxon>Pseudomonadota</taxon>
        <taxon>Gammaproteobacteria</taxon>
        <taxon>Lysobacterales</taxon>
        <taxon>Rhodanobacteraceae</taxon>
        <taxon>Luteibacter</taxon>
    </lineage>
</organism>
<keyword evidence="8 11" id="KW-0472">Membrane</keyword>
<dbReference type="Pfam" id="PF12019">
    <property type="entry name" value="GspH"/>
    <property type="match status" value="1"/>
</dbReference>
<evidence type="ECO:0000256" key="8">
    <source>
        <dbReference type="ARBA" id="ARBA00023136"/>
    </source>
</evidence>
<name>A0A4R3YT66_9GAMM</name>
<keyword evidence="5" id="KW-0997">Cell inner membrane</keyword>
<keyword evidence="3" id="KW-1003">Cell membrane</keyword>
<dbReference type="AlphaFoldDB" id="A0A4R3YT66"/>
<evidence type="ECO:0000313" key="14">
    <source>
        <dbReference type="Proteomes" id="UP000295645"/>
    </source>
</evidence>
<dbReference type="Gene3D" id="3.55.40.10">
    <property type="entry name" value="minor pseudopilin epsh domain"/>
    <property type="match status" value="1"/>
</dbReference>
<dbReference type="InterPro" id="IPR022346">
    <property type="entry name" value="T2SS_GspH"/>
</dbReference>
<gene>
    <name evidence="13" type="ORF">EC912_103400</name>
</gene>
<evidence type="ECO:0000256" key="7">
    <source>
        <dbReference type="ARBA" id="ARBA00022989"/>
    </source>
</evidence>
<keyword evidence="7 11" id="KW-1133">Transmembrane helix</keyword>
<dbReference type="InterPro" id="IPR012902">
    <property type="entry name" value="N_methyl_site"/>
</dbReference>
<feature type="transmembrane region" description="Helical" evidence="11">
    <location>
        <begin position="30"/>
        <end position="51"/>
    </location>
</feature>
<evidence type="ECO:0000256" key="6">
    <source>
        <dbReference type="ARBA" id="ARBA00022692"/>
    </source>
</evidence>
<evidence type="ECO:0000256" key="5">
    <source>
        <dbReference type="ARBA" id="ARBA00022519"/>
    </source>
</evidence>
<dbReference type="Pfam" id="PF07963">
    <property type="entry name" value="N_methyl"/>
    <property type="match status" value="1"/>
</dbReference>
<protein>
    <recommendedName>
        <fullName evidence="2">Type II secretion system protein H</fullName>
    </recommendedName>
    <alternativeName>
        <fullName evidence="10">General secretion pathway protein H</fullName>
    </alternativeName>
</protein>
<dbReference type="NCBIfam" id="TIGR02532">
    <property type="entry name" value="IV_pilin_GFxxxE"/>
    <property type="match status" value="1"/>
</dbReference>
<dbReference type="SUPFAM" id="SSF54523">
    <property type="entry name" value="Pili subunits"/>
    <property type="match status" value="1"/>
</dbReference>
<dbReference type="GO" id="GO:0015628">
    <property type="term" value="P:protein secretion by the type II secretion system"/>
    <property type="evidence" value="ECO:0007669"/>
    <property type="project" value="InterPro"/>
</dbReference>
<comment type="similarity">
    <text evidence="9">Belongs to the GSP H family.</text>
</comment>
<evidence type="ECO:0000256" key="2">
    <source>
        <dbReference type="ARBA" id="ARBA00021549"/>
    </source>
</evidence>
<keyword evidence="4" id="KW-0488">Methylation</keyword>
<evidence type="ECO:0000256" key="9">
    <source>
        <dbReference type="ARBA" id="ARBA00025772"/>
    </source>
</evidence>
<dbReference type="InterPro" id="IPR045584">
    <property type="entry name" value="Pilin-like"/>
</dbReference>
<comment type="subcellular location">
    <subcellularLocation>
        <location evidence="1">Cell inner membrane</location>
        <topology evidence="1">Single-pass membrane protein</topology>
    </subcellularLocation>
</comment>
<evidence type="ECO:0000256" key="11">
    <source>
        <dbReference type="SAM" id="Phobius"/>
    </source>
</evidence>
<evidence type="ECO:0000256" key="3">
    <source>
        <dbReference type="ARBA" id="ARBA00022475"/>
    </source>
</evidence>
<proteinExistence type="inferred from homology"/>
<evidence type="ECO:0000313" key="13">
    <source>
        <dbReference type="EMBL" id="TCV94908.1"/>
    </source>
</evidence>
<feature type="domain" description="General secretion pathway GspH" evidence="12">
    <location>
        <begin position="66"/>
        <end position="175"/>
    </location>
</feature>
<accession>A0A4R3YT66</accession>
<dbReference type="Proteomes" id="UP000295645">
    <property type="component" value="Unassembled WGS sequence"/>
</dbReference>
<dbReference type="GO" id="GO:0005886">
    <property type="term" value="C:plasma membrane"/>
    <property type="evidence" value="ECO:0007669"/>
    <property type="project" value="UniProtKB-SubCell"/>
</dbReference>
<evidence type="ECO:0000256" key="4">
    <source>
        <dbReference type="ARBA" id="ARBA00022481"/>
    </source>
</evidence>
<reference evidence="13 14" key="1">
    <citation type="submission" date="2019-03" db="EMBL/GenBank/DDBJ databases">
        <title>Above-ground endophytic microbial communities from plants in different locations in the United States.</title>
        <authorList>
            <person name="Frank C."/>
        </authorList>
    </citation>
    <scope>NUCLEOTIDE SEQUENCE [LARGE SCALE GENOMIC DNA]</scope>
    <source>
        <strain evidence="13 14">LP_13_YM</strain>
    </source>
</reference>
<evidence type="ECO:0000259" key="12">
    <source>
        <dbReference type="Pfam" id="PF12019"/>
    </source>
</evidence>
<sequence length="203" mass="22903">MPCPWPPSEDGRFHMEVRAVDRKRQQGFTWIELMVALAIVGMLVAMAAPSLSRMSAEWRIRSVRDALLESVQQARAMALFGRTKVRICPNDAQRHCEPSSRDWQQGWSIEVERADKWSPWRIRQPLPRGIQAITLKRRTLPAFTPKGAASGTNLTIAICAPGKAVHAEVVRIAMSGRARSERATDEEIRHCVQKVAHFDEPDS</sequence>
<dbReference type="EMBL" id="SMCS01000003">
    <property type="protein sequence ID" value="TCV94908.1"/>
    <property type="molecule type" value="Genomic_DNA"/>
</dbReference>
<keyword evidence="6 11" id="KW-0812">Transmembrane</keyword>
<keyword evidence="14" id="KW-1185">Reference proteome</keyword>
<dbReference type="GO" id="GO:0015627">
    <property type="term" value="C:type II protein secretion system complex"/>
    <property type="evidence" value="ECO:0007669"/>
    <property type="project" value="InterPro"/>
</dbReference>
<evidence type="ECO:0000256" key="10">
    <source>
        <dbReference type="ARBA" id="ARBA00030775"/>
    </source>
</evidence>
<evidence type="ECO:0000256" key="1">
    <source>
        <dbReference type="ARBA" id="ARBA00004377"/>
    </source>
</evidence>